<feature type="domain" description="PAS" evidence="2">
    <location>
        <begin position="263"/>
        <end position="318"/>
    </location>
</feature>
<dbReference type="InterPro" id="IPR035919">
    <property type="entry name" value="EAL_sf"/>
</dbReference>
<accession>A0AAW3ZWW6</accession>
<dbReference type="Gene3D" id="3.30.70.270">
    <property type="match status" value="1"/>
</dbReference>
<dbReference type="CDD" id="cd01948">
    <property type="entry name" value="EAL"/>
    <property type="match status" value="1"/>
</dbReference>
<dbReference type="Pfam" id="PF00563">
    <property type="entry name" value="EAL"/>
    <property type="match status" value="1"/>
</dbReference>
<feature type="domain" description="EAL" evidence="3">
    <location>
        <begin position="565"/>
        <end position="806"/>
    </location>
</feature>
<feature type="transmembrane region" description="Helical" evidence="1">
    <location>
        <begin position="6"/>
        <end position="25"/>
    </location>
</feature>
<evidence type="ECO:0000259" key="2">
    <source>
        <dbReference type="PROSITE" id="PS50112"/>
    </source>
</evidence>
<dbReference type="SUPFAM" id="SSF55785">
    <property type="entry name" value="PYP-like sensor domain (PAS domain)"/>
    <property type="match status" value="1"/>
</dbReference>
<sequence length="806" mass="93242">MTPHLIKFLTSLITIIFLICSFNLYKLNQVSVVNDKISSEILNLKLINKDIDNGLEHNIFSSSLDKLNDDIKKFSTALTALKEINTKTLSKGFYDLSAKIEGLDELYLQKQLLIDKSNYISSSIMSFIYIGEHEAKKYELQDFDSLFLKLRSIIAFNAEKPKSIEADIDLFFSMFPKDQNILKMINSAKYALNLSYELDEILNKNNELKLNKFIDDFEKEHIEWRQSSLERFERLQVVTFIMFFILLGFIIRQLRRIENDERSIRILKTTIDNDHSSIVHTDHNNRILYVNKTFEDTTGYAFKEVKGKDPNLLKSYMHTPEIYDSIKNSVTKALPWETEELISRCKDGSLVYEKAKFIPFFFKSKLEGFIAIKLDRTRETRVLNELTIKNEQVKAQSVVDKLTGFGNYFALTEKLEAGKDGMLVCISVRNFKMLRFFYQTKIIDAMLKALANTLKLCVDTSEINAELFRFQDDAFYIWYYGDTIVRDIELIKDYFDFNKIDVVVDGKTETLPGPKIVIGVSLAADTVQTNRLMQAVLANQQALNLGTDVYYYQENDAIEIQYYKNQLITQLIEYALENNMVIVECQGIYDISQDEKEPKFYEVLVRIVDQSGKIRYPGEFLEVAMQTQLYVQITKKVILHAFSLVEHYPEYTFSVNLSSSDIADVSVRELLEEKLKLCSNPSHICFEMLESEEMSDYATVNLFIKHAKSYGCKISIDDFGSGYSNYYRILELDIDNIKIDGSIIKKLPFDQNARVLVETIVSFASKQGYKIVAEFVSTPEILEQVKFFGIKYGQGFFLGKPKPMDF</sequence>
<keyword evidence="1" id="KW-0812">Transmembrane</keyword>
<dbReference type="PROSITE" id="PS50112">
    <property type="entry name" value="PAS"/>
    <property type="match status" value="1"/>
</dbReference>
<dbReference type="InterPro" id="IPR035965">
    <property type="entry name" value="PAS-like_dom_sf"/>
</dbReference>
<dbReference type="CDD" id="cd00130">
    <property type="entry name" value="PAS"/>
    <property type="match status" value="1"/>
</dbReference>
<protein>
    <submittedName>
        <fullName evidence="4">EAL domain-containing protein</fullName>
    </submittedName>
</protein>
<dbReference type="InterPro" id="IPR001633">
    <property type="entry name" value="EAL_dom"/>
</dbReference>
<dbReference type="NCBIfam" id="TIGR00229">
    <property type="entry name" value="sensory_box"/>
    <property type="match status" value="1"/>
</dbReference>
<dbReference type="PANTHER" id="PTHR33121">
    <property type="entry name" value="CYCLIC DI-GMP PHOSPHODIESTERASE PDEF"/>
    <property type="match status" value="1"/>
</dbReference>
<organism evidence="4 5">
    <name type="scientific">Campylobacter californiensis</name>
    <dbReference type="NCBI Taxonomy" id="1032243"/>
    <lineage>
        <taxon>Bacteria</taxon>
        <taxon>Pseudomonadati</taxon>
        <taxon>Campylobacterota</taxon>
        <taxon>Epsilonproteobacteria</taxon>
        <taxon>Campylobacterales</taxon>
        <taxon>Campylobacteraceae</taxon>
        <taxon>Campylobacter</taxon>
    </lineage>
</organism>
<dbReference type="Proteomes" id="UP000650616">
    <property type="component" value="Unassembled WGS sequence"/>
</dbReference>
<dbReference type="SUPFAM" id="SSF141868">
    <property type="entry name" value="EAL domain-like"/>
    <property type="match status" value="1"/>
</dbReference>
<dbReference type="InterPro" id="IPR029787">
    <property type="entry name" value="Nucleotide_cyclase"/>
</dbReference>
<dbReference type="Gene3D" id="3.20.20.450">
    <property type="entry name" value="EAL domain"/>
    <property type="match status" value="1"/>
</dbReference>
<dbReference type="SUPFAM" id="SSF55073">
    <property type="entry name" value="Nucleotide cyclase"/>
    <property type="match status" value="1"/>
</dbReference>
<dbReference type="AlphaFoldDB" id="A0AAW3ZWW6"/>
<keyword evidence="1" id="KW-0472">Membrane</keyword>
<dbReference type="Gene3D" id="3.30.450.20">
    <property type="entry name" value="PAS domain"/>
    <property type="match status" value="1"/>
</dbReference>
<evidence type="ECO:0000313" key="5">
    <source>
        <dbReference type="Proteomes" id="UP000650616"/>
    </source>
</evidence>
<reference evidence="4 5" key="1">
    <citation type="submission" date="2015-08" db="EMBL/GenBank/DDBJ databases">
        <title>Comparative genomics of the Campylobacter concisus group.</title>
        <authorList>
            <person name="Yee E."/>
            <person name="Chapman M.H."/>
            <person name="Huynh S."/>
            <person name="Bono J.L."/>
            <person name="On S.L."/>
            <person name="St Leger J."/>
            <person name="Foster G."/>
            <person name="Parker C.T."/>
            <person name="Miller W.G."/>
        </authorList>
    </citation>
    <scope>NUCLEOTIDE SEQUENCE [LARGE SCALE GENOMIC DNA]</scope>
    <source>
        <strain evidence="4 5">RM9337</strain>
    </source>
</reference>
<dbReference type="EMBL" id="LIWG01000001">
    <property type="protein sequence ID" value="MBE3607435.1"/>
    <property type="molecule type" value="Genomic_DNA"/>
</dbReference>
<dbReference type="InterPro" id="IPR050706">
    <property type="entry name" value="Cyclic-di-GMP_PDE-like"/>
</dbReference>
<comment type="caution">
    <text evidence="4">The sequence shown here is derived from an EMBL/GenBank/DDBJ whole genome shotgun (WGS) entry which is preliminary data.</text>
</comment>
<dbReference type="GO" id="GO:0071111">
    <property type="term" value="F:cyclic-guanylate-specific phosphodiesterase activity"/>
    <property type="evidence" value="ECO:0007669"/>
    <property type="project" value="InterPro"/>
</dbReference>
<dbReference type="PROSITE" id="PS50883">
    <property type="entry name" value="EAL"/>
    <property type="match status" value="1"/>
</dbReference>
<dbReference type="RefSeq" id="WP_170015337.1">
    <property type="nucleotide sequence ID" value="NZ_LIWG01000001.1"/>
</dbReference>
<dbReference type="SMART" id="SM00052">
    <property type="entry name" value="EAL"/>
    <property type="match status" value="1"/>
</dbReference>
<name>A0AAW3ZWW6_9BACT</name>
<dbReference type="Pfam" id="PF13426">
    <property type="entry name" value="PAS_9"/>
    <property type="match status" value="1"/>
</dbReference>
<gene>
    <name evidence="4" type="ORF">CCAL9337_01655</name>
</gene>
<evidence type="ECO:0000259" key="3">
    <source>
        <dbReference type="PROSITE" id="PS50883"/>
    </source>
</evidence>
<evidence type="ECO:0000256" key="1">
    <source>
        <dbReference type="SAM" id="Phobius"/>
    </source>
</evidence>
<proteinExistence type="predicted"/>
<dbReference type="InterPro" id="IPR043128">
    <property type="entry name" value="Rev_trsase/Diguanyl_cyclase"/>
</dbReference>
<keyword evidence="1" id="KW-1133">Transmembrane helix</keyword>
<keyword evidence="5" id="KW-1185">Reference proteome</keyword>
<dbReference type="SMART" id="SM00091">
    <property type="entry name" value="PAS"/>
    <property type="match status" value="1"/>
</dbReference>
<feature type="transmembrane region" description="Helical" evidence="1">
    <location>
        <begin position="235"/>
        <end position="254"/>
    </location>
</feature>
<evidence type="ECO:0000313" key="4">
    <source>
        <dbReference type="EMBL" id="MBE3607435.1"/>
    </source>
</evidence>
<dbReference type="PANTHER" id="PTHR33121:SF70">
    <property type="entry name" value="SIGNALING PROTEIN YKOW"/>
    <property type="match status" value="1"/>
</dbReference>
<dbReference type="InterPro" id="IPR000014">
    <property type="entry name" value="PAS"/>
</dbReference>